<keyword evidence="2" id="KW-1185">Reference proteome</keyword>
<reference evidence="1 2" key="1">
    <citation type="journal article" date="2013" name="Nature">
        <title>Insights into bilaterian evolution from three spiralian genomes.</title>
        <authorList>
            <person name="Simakov O."/>
            <person name="Marletaz F."/>
            <person name="Cho S.J."/>
            <person name="Edsinger-Gonzales E."/>
            <person name="Havlak P."/>
            <person name="Hellsten U."/>
            <person name="Kuo D.H."/>
            <person name="Larsson T."/>
            <person name="Lv J."/>
            <person name="Arendt D."/>
            <person name="Savage R."/>
            <person name="Osoegawa K."/>
            <person name="de Jong P."/>
            <person name="Grimwood J."/>
            <person name="Chapman J.A."/>
            <person name="Shapiro H."/>
            <person name="Aerts A."/>
            <person name="Otillar R.P."/>
            <person name="Terry A.Y."/>
            <person name="Boore J.L."/>
            <person name="Grigoriev I.V."/>
            <person name="Lindberg D.R."/>
            <person name="Seaver E.C."/>
            <person name="Weisblat D.A."/>
            <person name="Putnam N.H."/>
            <person name="Rokhsar D.S."/>
        </authorList>
    </citation>
    <scope>NUCLEOTIDE SEQUENCE [LARGE SCALE GENOMIC DNA]</scope>
</reference>
<evidence type="ECO:0000313" key="1">
    <source>
        <dbReference type="EMBL" id="ESO88135.1"/>
    </source>
</evidence>
<organism evidence="1 2">
    <name type="scientific">Lottia gigantea</name>
    <name type="common">Giant owl limpet</name>
    <dbReference type="NCBI Taxonomy" id="225164"/>
    <lineage>
        <taxon>Eukaryota</taxon>
        <taxon>Metazoa</taxon>
        <taxon>Spiralia</taxon>
        <taxon>Lophotrochozoa</taxon>
        <taxon>Mollusca</taxon>
        <taxon>Gastropoda</taxon>
        <taxon>Patellogastropoda</taxon>
        <taxon>Lottioidea</taxon>
        <taxon>Lottiidae</taxon>
        <taxon>Lottia</taxon>
    </lineage>
</organism>
<dbReference type="Proteomes" id="UP000030746">
    <property type="component" value="Unassembled WGS sequence"/>
</dbReference>
<dbReference type="EMBL" id="KB202752">
    <property type="protein sequence ID" value="ESO88135.1"/>
    <property type="molecule type" value="Genomic_DNA"/>
</dbReference>
<dbReference type="RefSeq" id="XP_009061163.1">
    <property type="nucleotide sequence ID" value="XM_009062915.1"/>
</dbReference>
<name>V3ZZN7_LOTGI</name>
<dbReference type="HOGENOM" id="CLU_1827507_0_0_1"/>
<protein>
    <submittedName>
        <fullName evidence="1">Uncharacterized protein</fullName>
    </submittedName>
</protein>
<dbReference type="CTD" id="20240202"/>
<accession>V3ZZN7</accession>
<sequence>MASSFLSSEIFYNYMNKWFLCLQAAVRSQWYLQWYLAIAIKRYSSVGSETDQIRILPEVRWWLKVSIWCVCPPCALVTARHLLYMESLKRFTDALGICAQTFMKAALSSAAFLGSRWIWFSRMWMSSHKCSIEFKSGLSEG</sequence>
<dbReference type="KEGG" id="lgi:LOTGIDRAFT_165874"/>
<gene>
    <name evidence="1" type="ORF">LOTGIDRAFT_165874</name>
</gene>
<evidence type="ECO:0000313" key="2">
    <source>
        <dbReference type="Proteomes" id="UP000030746"/>
    </source>
</evidence>
<dbReference type="GeneID" id="20240202"/>
<dbReference type="AlphaFoldDB" id="V3ZZN7"/>
<proteinExistence type="predicted"/>